<accession>A0A6A2XM05</accession>
<dbReference type="Gene3D" id="3.40.50.2000">
    <property type="entry name" value="Glycogen Phosphorylase B"/>
    <property type="match status" value="2"/>
</dbReference>
<keyword evidence="2" id="KW-0808">Transferase</keyword>
<dbReference type="SUPFAM" id="SSF53756">
    <property type="entry name" value="UDP-Glycosyltransferase/glycogen phosphorylase"/>
    <property type="match status" value="1"/>
</dbReference>
<dbReference type="PANTHER" id="PTHR11926:SF1392">
    <property type="entry name" value="GLYCOSYLTRANSFERASE"/>
    <property type="match status" value="1"/>
</dbReference>
<comment type="similarity">
    <text evidence="1">Belongs to the UDP-glycosyltransferase family.</text>
</comment>
<dbReference type="AlphaFoldDB" id="A0A6A2XM05"/>
<evidence type="ECO:0000256" key="1">
    <source>
        <dbReference type="ARBA" id="ARBA00009995"/>
    </source>
</evidence>
<comment type="caution">
    <text evidence="3">The sequence shown here is derived from an EMBL/GenBank/DDBJ whole genome shotgun (WGS) entry which is preliminary data.</text>
</comment>
<keyword evidence="2" id="KW-0328">Glycosyltransferase</keyword>
<dbReference type="GO" id="GO:0080044">
    <property type="term" value="F:quercetin 7-O-glucosyltransferase activity"/>
    <property type="evidence" value="ECO:0007669"/>
    <property type="project" value="TreeGrafter"/>
</dbReference>
<evidence type="ECO:0000313" key="3">
    <source>
        <dbReference type="EMBL" id="KAE8663026.1"/>
    </source>
</evidence>
<organism evidence="3 4">
    <name type="scientific">Hibiscus syriacus</name>
    <name type="common">Rose of Sharon</name>
    <dbReference type="NCBI Taxonomy" id="106335"/>
    <lineage>
        <taxon>Eukaryota</taxon>
        <taxon>Viridiplantae</taxon>
        <taxon>Streptophyta</taxon>
        <taxon>Embryophyta</taxon>
        <taxon>Tracheophyta</taxon>
        <taxon>Spermatophyta</taxon>
        <taxon>Magnoliopsida</taxon>
        <taxon>eudicotyledons</taxon>
        <taxon>Gunneridae</taxon>
        <taxon>Pentapetalae</taxon>
        <taxon>rosids</taxon>
        <taxon>malvids</taxon>
        <taxon>Malvales</taxon>
        <taxon>Malvaceae</taxon>
        <taxon>Malvoideae</taxon>
        <taxon>Hibiscus</taxon>
    </lineage>
</organism>
<name>A0A6A2XM05_HIBSY</name>
<proteinExistence type="inferred from homology"/>
<dbReference type="PANTHER" id="PTHR11926">
    <property type="entry name" value="GLUCOSYL/GLUCURONOSYL TRANSFERASES"/>
    <property type="match status" value="1"/>
</dbReference>
<keyword evidence="4" id="KW-1185">Reference proteome</keyword>
<evidence type="ECO:0000256" key="2">
    <source>
        <dbReference type="ARBA" id="ARBA00022676"/>
    </source>
</evidence>
<dbReference type="EMBL" id="VEPZ02001692">
    <property type="protein sequence ID" value="KAE8663026.1"/>
    <property type="molecule type" value="Genomic_DNA"/>
</dbReference>
<protein>
    <submittedName>
        <fullName evidence="3">Uncharacterized protein</fullName>
    </submittedName>
</protein>
<sequence>MLRTSAVILNTFDELEAPVIFKLTSLFSKIYTICPLHALSNVRINVNDDPSPSASATIILWKEDEDCITWLHSQPSNSVVFVSFGSMASFTHDQILEFWHGWVDSGKSFLLVIQSDLII</sequence>
<dbReference type="GO" id="GO:0080043">
    <property type="term" value="F:quercetin 3-O-glucosyltransferase activity"/>
    <property type="evidence" value="ECO:0007669"/>
    <property type="project" value="TreeGrafter"/>
</dbReference>
<reference evidence="3" key="1">
    <citation type="submission" date="2019-09" db="EMBL/GenBank/DDBJ databases">
        <title>Draft genome information of white flower Hibiscus syriacus.</title>
        <authorList>
            <person name="Kim Y.-M."/>
        </authorList>
    </citation>
    <scope>NUCLEOTIDE SEQUENCE [LARGE SCALE GENOMIC DNA]</scope>
    <source>
        <strain evidence="3">YM2019G1</strain>
    </source>
</reference>
<dbReference type="Proteomes" id="UP000436088">
    <property type="component" value="Unassembled WGS sequence"/>
</dbReference>
<gene>
    <name evidence="3" type="ORF">F3Y22_tig00113123pilonHSYRG00093</name>
</gene>
<evidence type="ECO:0000313" key="4">
    <source>
        <dbReference type="Proteomes" id="UP000436088"/>
    </source>
</evidence>